<accession>A0AAN1XZC5</accession>
<gene>
    <name evidence="1" type="ORF">WPS_34530</name>
</gene>
<dbReference type="EMBL" id="AP025523">
    <property type="protein sequence ID" value="BDE08177.1"/>
    <property type="molecule type" value="Genomic_DNA"/>
</dbReference>
<name>A0AAN1XZC5_UNVUL</name>
<dbReference type="RefSeq" id="WP_317995723.1">
    <property type="nucleotide sequence ID" value="NZ_AP025523.1"/>
</dbReference>
<dbReference type="Gene3D" id="3.20.20.150">
    <property type="entry name" value="Divalent-metal-dependent TIM barrel enzymes"/>
    <property type="match status" value="1"/>
</dbReference>
<evidence type="ECO:0000313" key="1">
    <source>
        <dbReference type="EMBL" id="BDE08177.1"/>
    </source>
</evidence>
<dbReference type="AlphaFoldDB" id="A0AAN1XZC5"/>
<sequence length="231" mass="23792">MRIAVSSSSFRRPLASGRLTQLEWVERCASALNVDGVLADIADFPRTDVEYVAQLRKVAIDLGLVAFGVDAPGLLAPGMPAAERDAALAVAREFGASIVRTALPPPGEVPPASFVEAVAVAKAASKAAKAANVTLVVPPQAGTLGPDLGEVRHLLKDVDSAWLRACPPASADPAAFGPKERFPAFSFAAGDDPSGVSEAARRGWILLAVPAGEAPWEEVGAVAATLRAGVR</sequence>
<dbReference type="KEGG" id="vab:WPS_34530"/>
<evidence type="ECO:0008006" key="3">
    <source>
        <dbReference type="Google" id="ProtNLM"/>
    </source>
</evidence>
<organism evidence="1 2">
    <name type="scientific">Vulcanimicrobium alpinum</name>
    <dbReference type="NCBI Taxonomy" id="3016050"/>
    <lineage>
        <taxon>Bacteria</taxon>
        <taxon>Bacillati</taxon>
        <taxon>Vulcanimicrobiota</taxon>
        <taxon>Vulcanimicrobiia</taxon>
        <taxon>Vulcanimicrobiales</taxon>
        <taxon>Vulcanimicrobiaceae</taxon>
        <taxon>Vulcanimicrobium</taxon>
    </lineage>
</organism>
<proteinExistence type="predicted"/>
<dbReference type="InterPro" id="IPR036237">
    <property type="entry name" value="Xyl_isomerase-like_sf"/>
</dbReference>
<protein>
    <recommendedName>
        <fullName evidence="3">Xylose isomerase-like TIM barrel domain-containing protein</fullName>
    </recommendedName>
</protein>
<dbReference type="SUPFAM" id="SSF51658">
    <property type="entry name" value="Xylose isomerase-like"/>
    <property type="match status" value="1"/>
</dbReference>
<evidence type="ECO:0000313" key="2">
    <source>
        <dbReference type="Proteomes" id="UP001317532"/>
    </source>
</evidence>
<reference evidence="1 2" key="1">
    <citation type="journal article" date="2022" name="ISME Commun">
        <title>Vulcanimicrobium alpinus gen. nov. sp. nov., the first cultivated representative of the candidate phylum 'Eremiobacterota', is a metabolically versatile aerobic anoxygenic phototroph.</title>
        <authorList>
            <person name="Yabe S."/>
            <person name="Muto K."/>
            <person name="Abe K."/>
            <person name="Yokota A."/>
            <person name="Staudigel H."/>
            <person name="Tebo B.M."/>
        </authorList>
    </citation>
    <scope>NUCLEOTIDE SEQUENCE [LARGE SCALE GENOMIC DNA]</scope>
    <source>
        <strain evidence="1 2">WC8-2</strain>
    </source>
</reference>
<dbReference type="Proteomes" id="UP001317532">
    <property type="component" value="Chromosome"/>
</dbReference>
<keyword evidence="2" id="KW-1185">Reference proteome</keyword>